<reference evidence="1" key="1">
    <citation type="submission" date="2020-05" db="EMBL/GenBank/DDBJ databases">
        <title>Sulfur intermediates as new biogeochemical hubs in an aquatic model microbial ecosystem.</title>
        <authorList>
            <person name="Vigneron A."/>
        </authorList>
    </citation>
    <scope>NUCLEOTIDE SEQUENCE</scope>
    <source>
        <strain evidence="1">Bin.250</strain>
    </source>
</reference>
<evidence type="ECO:0000313" key="1">
    <source>
        <dbReference type="EMBL" id="NQV66836.1"/>
    </source>
</evidence>
<proteinExistence type="predicted"/>
<dbReference type="Gene3D" id="3.40.50.720">
    <property type="entry name" value="NAD(P)-binding Rossmann-like Domain"/>
    <property type="match status" value="1"/>
</dbReference>
<dbReference type="PRINTS" id="PR00081">
    <property type="entry name" value="GDHRDH"/>
</dbReference>
<dbReference type="PANTHER" id="PTHR43544:SF12">
    <property type="entry name" value="NAD(P)-BINDING ROSSMANN-FOLD SUPERFAMILY PROTEIN"/>
    <property type="match status" value="1"/>
</dbReference>
<dbReference type="InterPro" id="IPR036291">
    <property type="entry name" value="NAD(P)-bd_dom_sf"/>
</dbReference>
<dbReference type="Proteomes" id="UP000754644">
    <property type="component" value="Unassembled WGS sequence"/>
</dbReference>
<sequence length="235" mass="25581">MNMLVIGGSGGLGLALVEIFCGLDATHQVIATYRSRQPDFSRANLNWVQLDITQEAAIAQLFADCPDLTYIINAVGLLHSAAGNPEKTINRLDAEFFMDNIRVNTLSTLLIAKYARHALKNAQRSVFAALSARVGSISDNRLGGWYSYRCSKAALNMAVKTLSIEWQRTLPNCAVVALHPGTVSTELSAPFTGRTATQTRFAPDQSAQWLADIIMGLTPEDTGQFIAFDGSQVDW</sequence>
<gene>
    <name evidence="1" type="ORF">HQ497_15860</name>
</gene>
<dbReference type="InterPro" id="IPR051468">
    <property type="entry name" value="Fungal_SecMetab_SDRs"/>
</dbReference>
<protein>
    <submittedName>
        <fullName evidence="1">SDR family NAD(P)-dependent oxidoreductase</fullName>
    </submittedName>
</protein>
<evidence type="ECO:0000313" key="2">
    <source>
        <dbReference type="Proteomes" id="UP000754644"/>
    </source>
</evidence>
<comment type="caution">
    <text evidence="1">The sequence shown here is derived from an EMBL/GenBank/DDBJ whole genome shotgun (WGS) entry which is preliminary data.</text>
</comment>
<dbReference type="GO" id="GO:0016491">
    <property type="term" value="F:oxidoreductase activity"/>
    <property type="evidence" value="ECO:0007669"/>
    <property type="project" value="TreeGrafter"/>
</dbReference>
<dbReference type="PANTHER" id="PTHR43544">
    <property type="entry name" value="SHORT-CHAIN DEHYDROGENASE/REDUCTASE"/>
    <property type="match status" value="1"/>
</dbReference>
<dbReference type="EMBL" id="JABMOJ010000590">
    <property type="protein sequence ID" value="NQV66836.1"/>
    <property type="molecule type" value="Genomic_DNA"/>
</dbReference>
<organism evidence="1 2">
    <name type="scientific">SAR86 cluster bacterium</name>
    <dbReference type="NCBI Taxonomy" id="2030880"/>
    <lineage>
        <taxon>Bacteria</taxon>
        <taxon>Pseudomonadati</taxon>
        <taxon>Pseudomonadota</taxon>
        <taxon>Gammaproteobacteria</taxon>
        <taxon>SAR86 cluster</taxon>
    </lineage>
</organism>
<dbReference type="AlphaFoldDB" id="A0A972W0E7"/>
<name>A0A972W0E7_9GAMM</name>
<dbReference type="GO" id="GO:0005737">
    <property type="term" value="C:cytoplasm"/>
    <property type="evidence" value="ECO:0007669"/>
    <property type="project" value="TreeGrafter"/>
</dbReference>
<dbReference type="SUPFAM" id="SSF51735">
    <property type="entry name" value="NAD(P)-binding Rossmann-fold domains"/>
    <property type="match status" value="1"/>
</dbReference>
<dbReference type="Pfam" id="PF00106">
    <property type="entry name" value="adh_short"/>
    <property type="match status" value="1"/>
</dbReference>
<accession>A0A972W0E7</accession>
<dbReference type="InterPro" id="IPR002347">
    <property type="entry name" value="SDR_fam"/>
</dbReference>